<organism evidence="2 3">
    <name type="scientific">Naasia lichenicola</name>
    <dbReference type="NCBI Taxonomy" id="2565933"/>
    <lineage>
        <taxon>Bacteria</taxon>
        <taxon>Bacillati</taxon>
        <taxon>Actinomycetota</taxon>
        <taxon>Actinomycetes</taxon>
        <taxon>Micrococcales</taxon>
        <taxon>Microbacteriaceae</taxon>
        <taxon>Naasia</taxon>
    </lineage>
</organism>
<feature type="region of interest" description="Disordered" evidence="1">
    <location>
        <begin position="222"/>
        <end position="241"/>
    </location>
</feature>
<accession>A0A4S4FRN3</accession>
<proteinExistence type="predicted"/>
<evidence type="ECO:0000256" key="1">
    <source>
        <dbReference type="SAM" id="MobiDB-lite"/>
    </source>
</evidence>
<feature type="compositionally biased region" description="Basic and acidic residues" evidence="1">
    <location>
        <begin position="84"/>
        <end position="110"/>
    </location>
</feature>
<reference evidence="2 3" key="1">
    <citation type="submission" date="2019-04" db="EMBL/GenBank/DDBJ databases">
        <authorList>
            <person name="Jiang L."/>
        </authorList>
    </citation>
    <scope>NUCLEOTIDE SEQUENCE [LARGE SCALE GENOMIC DNA]</scope>
    <source>
        <strain evidence="2 3">YIM 131853</strain>
    </source>
</reference>
<dbReference type="OrthoDB" id="4802815at2"/>
<dbReference type="AlphaFoldDB" id="A0A4S4FRN3"/>
<dbReference type="EMBL" id="SSSM01000001">
    <property type="protein sequence ID" value="THG33034.1"/>
    <property type="molecule type" value="Genomic_DNA"/>
</dbReference>
<dbReference type="RefSeq" id="WP_136425815.1">
    <property type="nucleotide sequence ID" value="NZ_SSSM01000001.1"/>
</dbReference>
<comment type="caution">
    <text evidence="2">The sequence shown here is derived from an EMBL/GenBank/DDBJ whole genome shotgun (WGS) entry which is preliminary data.</text>
</comment>
<feature type="compositionally biased region" description="Polar residues" evidence="1">
    <location>
        <begin position="231"/>
        <end position="241"/>
    </location>
</feature>
<feature type="region of interest" description="Disordered" evidence="1">
    <location>
        <begin position="84"/>
        <end position="127"/>
    </location>
</feature>
<protein>
    <recommendedName>
        <fullName evidence="4">AbiEi antitoxin C-terminal domain-containing protein</fullName>
    </recommendedName>
</protein>
<evidence type="ECO:0000313" key="2">
    <source>
        <dbReference type="EMBL" id="THG33034.1"/>
    </source>
</evidence>
<gene>
    <name evidence="2" type="ORF">E6C64_01330</name>
</gene>
<keyword evidence="3" id="KW-1185">Reference proteome</keyword>
<evidence type="ECO:0008006" key="4">
    <source>
        <dbReference type="Google" id="ProtNLM"/>
    </source>
</evidence>
<name>A0A4S4FRN3_9MICO</name>
<evidence type="ECO:0000313" key="3">
    <source>
        <dbReference type="Proteomes" id="UP000309133"/>
    </source>
</evidence>
<sequence length="241" mass="26348">MRLSPVLTTRDLDIAELSSLRLLGVLRAVGESWVAAGEPLTLETRADVVAATLAPRLIADRWTAAWVWGATRVLQTPYDSCVCREPRRSRPRRTSNDRDVQGSGGRDRWARNPSAADRTMRDRGAATSVVPLPRTGVREIALHPDEIESVRGLRLTSPRRTAIDLLREAPEASDWSDAVIALLDRSADSLGELHQLREAMTDQRFATRAAAATARADQIEARLTNAAGSRPSGTTAPASRR</sequence>
<dbReference type="Proteomes" id="UP000309133">
    <property type="component" value="Unassembled WGS sequence"/>
</dbReference>